<evidence type="ECO:0000256" key="4">
    <source>
        <dbReference type="PROSITE-ProRule" id="PRU00024"/>
    </source>
</evidence>
<dbReference type="Pfam" id="PF13445">
    <property type="entry name" value="zf-RING_UBOX"/>
    <property type="match status" value="1"/>
</dbReference>
<evidence type="ECO:0000256" key="1">
    <source>
        <dbReference type="ARBA" id="ARBA00022723"/>
    </source>
</evidence>
<evidence type="ECO:0000313" key="9">
    <source>
        <dbReference type="Proteomes" id="UP001152320"/>
    </source>
</evidence>
<keyword evidence="2 4" id="KW-0863">Zinc-finger</keyword>
<dbReference type="PANTHER" id="PTHR25462">
    <property type="entry name" value="BONUS, ISOFORM C-RELATED"/>
    <property type="match status" value="1"/>
</dbReference>
<dbReference type="GO" id="GO:0061630">
    <property type="term" value="F:ubiquitin protein ligase activity"/>
    <property type="evidence" value="ECO:0007669"/>
    <property type="project" value="TreeGrafter"/>
</dbReference>
<gene>
    <name evidence="8" type="ORF">HOLleu_02198</name>
</gene>
<dbReference type="SMART" id="SM00184">
    <property type="entry name" value="RING"/>
    <property type="match status" value="1"/>
</dbReference>
<keyword evidence="1" id="KW-0479">Metal-binding</keyword>
<dbReference type="InterPro" id="IPR013083">
    <property type="entry name" value="Znf_RING/FYVE/PHD"/>
</dbReference>
<dbReference type="SUPFAM" id="SSF57845">
    <property type="entry name" value="B-box zinc-binding domain"/>
    <property type="match status" value="1"/>
</dbReference>
<evidence type="ECO:0000313" key="8">
    <source>
        <dbReference type="EMBL" id="KAJ8049443.1"/>
    </source>
</evidence>
<dbReference type="OrthoDB" id="654191at2759"/>
<keyword evidence="5" id="KW-0175">Coiled coil</keyword>
<dbReference type="Pfam" id="PF00643">
    <property type="entry name" value="zf-B_box"/>
    <property type="match status" value="1"/>
</dbReference>
<dbReference type="PROSITE" id="PS50089">
    <property type="entry name" value="ZF_RING_2"/>
    <property type="match status" value="1"/>
</dbReference>
<dbReference type="EMBL" id="JAIZAY010000001">
    <property type="protein sequence ID" value="KAJ8049443.1"/>
    <property type="molecule type" value="Genomic_DNA"/>
</dbReference>
<comment type="caution">
    <text evidence="8">The sequence shown here is derived from an EMBL/GenBank/DDBJ whole genome shotgun (WGS) entry which is preliminary data.</text>
</comment>
<name>A0A9Q1CQC3_HOLLE</name>
<evidence type="ECO:0000256" key="3">
    <source>
        <dbReference type="ARBA" id="ARBA00022833"/>
    </source>
</evidence>
<sequence>MAEATEIRLEPAGRTFRCPVCLETFKNPKVLSCGHSFCLEPCLTHVKDNENFLKCPECRVATQIPSDGLESLPTNFSLLRAINEGPVSVPDRKVCDEHKKVLQLRCYTCEKDICSDCLENGHSSEEHDTDASRVIDVIGPVRRTLEDFHRMMSEKLAAVVDSEAAEEHKRIKTAQSIERSAELAMCNIHDMKNALLQNLNDISEADAQQFVVEKMRYQSLMDNAEELRNRVNSLADAMDSRELERLDDRKYIERAVVSLYNKVIPAYERPIPKKTKVVVFIPNKFTADIGELKIAPRPPPRTPPVAKIREY</sequence>
<dbReference type="PANTHER" id="PTHR25462:SF291">
    <property type="entry name" value="E3 UBIQUITIN-PROTEIN LIGASE TRIM45"/>
    <property type="match status" value="1"/>
</dbReference>
<dbReference type="InterPro" id="IPR001841">
    <property type="entry name" value="Znf_RING"/>
</dbReference>
<organism evidence="8 9">
    <name type="scientific">Holothuria leucospilota</name>
    <name type="common">Black long sea cucumber</name>
    <name type="synonym">Mertensiothuria leucospilota</name>
    <dbReference type="NCBI Taxonomy" id="206669"/>
    <lineage>
        <taxon>Eukaryota</taxon>
        <taxon>Metazoa</taxon>
        <taxon>Echinodermata</taxon>
        <taxon>Eleutherozoa</taxon>
        <taxon>Echinozoa</taxon>
        <taxon>Holothuroidea</taxon>
        <taxon>Aspidochirotacea</taxon>
        <taxon>Aspidochirotida</taxon>
        <taxon>Holothuriidae</taxon>
        <taxon>Holothuria</taxon>
    </lineage>
</organism>
<dbReference type="PROSITE" id="PS50119">
    <property type="entry name" value="ZF_BBOX"/>
    <property type="match status" value="1"/>
</dbReference>
<dbReference type="Gene3D" id="3.30.40.10">
    <property type="entry name" value="Zinc/RING finger domain, C3HC4 (zinc finger)"/>
    <property type="match status" value="1"/>
</dbReference>
<dbReference type="SUPFAM" id="SSF57850">
    <property type="entry name" value="RING/U-box"/>
    <property type="match status" value="1"/>
</dbReference>
<dbReference type="Gene3D" id="3.30.160.60">
    <property type="entry name" value="Classic Zinc Finger"/>
    <property type="match status" value="1"/>
</dbReference>
<proteinExistence type="predicted"/>
<dbReference type="AlphaFoldDB" id="A0A9Q1CQC3"/>
<evidence type="ECO:0000259" key="6">
    <source>
        <dbReference type="PROSITE" id="PS50089"/>
    </source>
</evidence>
<dbReference type="Proteomes" id="UP001152320">
    <property type="component" value="Chromosome 1"/>
</dbReference>
<dbReference type="InterPro" id="IPR000315">
    <property type="entry name" value="Znf_B-box"/>
</dbReference>
<evidence type="ECO:0000256" key="2">
    <source>
        <dbReference type="ARBA" id="ARBA00022771"/>
    </source>
</evidence>
<accession>A0A9Q1CQC3</accession>
<dbReference type="InterPro" id="IPR047153">
    <property type="entry name" value="TRIM45/56/19-like"/>
</dbReference>
<feature type="domain" description="B box-type" evidence="7">
    <location>
        <begin position="90"/>
        <end position="132"/>
    </location>
</feature>
<keyword evidence="3" id="KW-0862">Zinc</keyword>
<reference evidence="8" key="1">
    <citation type="submission" date="2021-10" db="EMBL/GenBank/DDBJ databases">
        <title>Tropical sea cucumber genome reveals ecological adaptation and Cuvierian tubules defense mechanism.</title>
        <authorList>
            <person name="Chen T."/>
        </authorList>
    </citation>
    <scope>NUCLEOTIDE SEQUENCE</scope>
    <source>
        <strain evidence="8">Nanhai2018</strain>
        <tissue evidence="8">Muscle</tissue>
    </source>
</reference>
<dbReference type="GO" id="GO:0008270">
    <property type="term" value="F:zinc ion binding"/>
    <property type="evidence" value="ECO:0007669"/>
    <property type="project" value="UniProtKB-KW"/>
</dbReference>
<protein>
    <submittedName>
        <fullName evidence="8">Tripartite motif-containing protein 59</fullName>
    </submittedName>
</protein>
<feature type="domain" description="RING-type" evidence="6">
    <location>
        <begin position="18"/>
        <end position="59"/>
    </location>
</feature>
<keyword evidence="9" id="KW-1185">Reference proteome</keyword>
<feature type="coiled-coil region" evidence="5">
    <location>
        <begin position="217"/>
        <end position="244"/>
    </location>
</feature>
<evidence type="ECO:0000256" key="5">
    <source>
        <dbReference type="SAM" id="Coils"/>
    </source>
</evidence>
<dbReference type="InterPro" id="IPR027370">
    <property type="entry name" value="Znf-RING_euk"/>
</dbReference>
<evidence type="ECO:0000259" key="7">
    <source>
        <dbReference type="PROSITE" id="PS50119"/>
    </source>
</evidence>